<dbReference type="GO" id="GO:0035556">
    <property type="term" value="P:intracellular signal transduction"/>
    <property type="evidence" value="ECO:0007669"/>
    <property type="project" value="UniProtKB-ARBA"/>
</dbReference>
<evidence type="ECO:0000256" key="9">
    <source>
        <dbReference type="ARBA" id="ARBA00022763"/>
    </source>
</evidence>
<keyword evidence="16" id="KW-0779">Telomere</keyword>
<evidence type="ECO:0000256" key="14">
    <source>
        <dbReference type="ARBA" id="ARBA00047899"/>
    </source>
</evidence>
<dbReference type="EC" id="2.7.11.1" evidence="4 16"/>
<dbReference type="Pfam" id="PF00454">
    <property type="entry name" value="PI3_PI4_kinase"/>
    <property type="match status" value="1"/>
</dbReference>
<evidence type="ECO:0000256" key="7">
    <source>
        <dbReference type="ARBA" id="ARBA00022679"/>
    </source>
</evidence>
<evidence type="ECO:0000259" key="18">
    <source>
        <dbReference type="PROSITE" id="PS50290"/>
    </source>
</evidence>
<dbReference type="CDD" id="cd05171">
    <property type="entry name" value="PIKKc_ATM"/>
    <property type="match status" value="1"/>
</dbReference>
<comment type="function">
    <text evidence="13 16">Serine/threonine protein kinase which activates checkpoint signaling upon genotoxic stresses such as ionizing radiation (IR), ultraviolet light (UV), or DNA replication stalling, thereby acting as a DNA damage sensor. Recognizes the substrate consensus sequence [ST]-Q. Phosphorylates histone H2A to form H2AS128ph (gamma-H2A) at sites of DNA damage, involved in the regulation of DNA damage response mechanism. Required for the control of telomere length and genome stability.</text>
</comment>
<proteinExistence type="inferred from homology"/>
<evidence type="ECO:0000313" key="21">
    <source>
        <dbReference type="EMBL" id="KAF2216646.1"/>
    </source>
</evidence>
<dbReference type="InterPro" id="IPR011009">
    <property type="entry name" value="Kinase-like_dom_sf"/>
</dbReference>
<evidence type="ECO:0000256" key="11">
    <source>
        <dbReference type="ARBA" id="ARBA00022840"/>
    </source>
</evidence>
<evidence type="ECO:0000256" key="17">
    <source>
        <dbReference type="SAM" id="MobiDB-lite"/>
    </source>
</evidence>
<evidence type="ECO:0000256" key="8">
    <source>
        <dbReference type="ARBA" id="ARBA00022741"/>
    </source>
</evidence>
<feature type="domain" description="FAT" evidence="19">
    <location>
        <begin position="1735"/>
        <end position="2346"/>
    </location>
</feature>
<keyword evidence="16" id="KW-0158">Chromosome</keyword>
<keyword evidence="11 16" id="KW-0067">ATP-binding</keyword>
<keyword evidence="10 16" id="KW-0418">Kinase</keyword>
<keyword evidence="7 16" id="KW-0808">Transferase</keyword>
<evidence type="ECO:0000256" key="13">
    <source>
        <dbReference type="ARBA" id="ARBA00025079"/>
    </source>
</evidence>
<dbReference type="Gene3D" id="3.30.1010.10">
    <property type="entry name" value="Phosphatidylinositol 3-kinase Catalytic Subunit, Chain A, domain 4"/>
    <property type="match status" value="1"/>
</dbReference>
<dbReference type="PROSITE" id="PS00916">
    <property type="entry name" value="PI3_4_KINASE_2"/>
    <property type="match status" value="1"/>
</dbReference>
<dbReference type="InterPro" id="IPR000403">
    <property type="entry name" value="PI3/4_kinase_cat_dom"/>
</dbReference>
<dbReference type="InterPro" id="IPR036940">
    <property type="entry name" value="PI3/4_kinase_cat_sf"/>
</dbReference>
<reference evidence="21" key="1">
    <citation type="journal article" date="2020" name="Stud. Mycol.">
        <title>101 Dothideomycetes genomes: a test case for predicting lifestyles and emergence of pathogens.</title>
        <authorList>
            <person name="Haridas S."/>
            <person name="Albert R."/>
            <person name="Binder M."/>
            <person name="Bloem J."/>
            <person name="Labutti K."/>
            <person name="Salamov A."/>
            <person name="Andreopoulos B."/>
            <person name="Baker S."/>
            <person name="Barry K."/>
            <person name="Bills G."/>
            <person name="Bluhm B."/>
            <person name="Cannon C."/>
            <person name="Castanera R."/>
            <person name="Culley D."/>
            <person name="Daum C."/>
            <person name="Ezra D."/>
            <person name="Gonzalez J."/>
            <person name="Henrissat B."/>
            <person name="Kuo A."/>
            <person name="Liang C."/>
            <person name="Lipzen A."/>
            <person name="Lutzoni F."/>
            <person name="Magnuson J."/>
            <person name="Mondo S."/>
            <person name="Nolan M."/>
            <person name="Ohm R."/>
            <person name="Pangilinan J."/>
            <person name="Park H.-J."/>
            <person name="Ramirez L."/>
            <person name="Alfaro M."/>
            <person name="Sun H."/>
            <person name="Tritt A."/>
            <person name="Yoshinaga Y."/>
            <person name="Zwiers L.-H."/>
            <person name="Turgeon B."/>
            <person name="Goodwin S."/>
            <person name="Spatafora J."/>
            <person name="Crous P."/>
            <person name="Grigoriev I."/>
        </authorList>
    </citation>
    <scope>NUCLEOTIDE SEQUENCE</scope>
    <source>
        <strain evidence="21">SCOH1-5</strain>
    </source>
</reference>
<dbReference type="InterPro" id="IPR038980">
    <property type="entry name" value="ATM_plant"/>
</dbReference>
<evidence type="ECO:0000256" key="1">
    <source>
        <dbReference type="ARBA" id="ARBA00004123"/>
    </source>
</evidence>
<comment type="catalytic activity">
    <reaction evidence="15">
        <text>L-seryl-[protein] + ATP = O-phospho-L-seryl-[protein] + ADP + H(+)</text>
        <dbReference type="Rhea" id="RHEA:17989"/>
        <dbReference type="Rhea" id="RHEA-COMP:9863"/>
        <dbReference type="Rhea" id="RHEA-COMP:11604"/>
        <dbReference type="ChEBI" id="CHEBI:15378"/>
        <dbReference type="ChEBI" id="CHEBI:29999"/>
        <dbReference type="ChEBI" id="CHEBI:30616"/>
        <dbReference type="ChEBI" id="CHEBI:83421"/>
        <dbReference type="ChEBI" id="CHEBI:456216"/>
        <dbReference type="EC" id="2.7.11.1"/>
    </reaction>
</comment>
<comment type="similarity">
    <text evidence="2 16">Belongs to the PI3/PI4-kinase family. ATM subfamily.</text>
</comment>
<keyword evidence="8 16" id="KW-0547">Nucleotide-binding</keyword>
<name>A0A6A6FT31_9PEZI</name>
<dbReference type="PROSITE" id="PS51190">
    <property type="entry name" value="FATC"/>
    <property type="match status" value="1"/>
</dbReference>
<evidence type="ECO:0000313" key="22">
    <source>
        <dbReference type="Proteomes" id="UP000799539"/>
    </source>
</evidence>
<comment type="subcellular location">
    <subcellularLocation>
        <location evidence="16">Chromosome</location>
        <location evidence="16">Telomere</location>
    </subcellularLocation>
    <subcellularLocation>
        <location evidence="1 16">Nucleus</location>
    </subcellularLocation>
</comment>
<keyword evidence="6 16" id="KW-0723">Serine/threonine-protein kinase</keyword>
<dbReference type="PROSITE" id="PS50290">
    <property type="entry name" value="PI3_4_KINASE_3"/>
    <property type="match status" value="1"/>
</dbReference>
<dbReference type="SUPFAM" id="SSF48371">
    <property type="entry name" value="ARM repeat"/>
    <property type="match status" value="1"/>
</dbReference>
<sequence length="2806" mass="311527">IQANTVTKRQKGLADLKHILRHNKDNSRLRNLDDGDFNKIFGPLYQIALDGQTSLLNAKTTSTRTTAANRLSDIAGALRMSVEAGVRVLKGKTIKTVLDHVTGCLFLIDGNLCEALALDYAKTVRAILSYQPHVEQMTTRNWDKLAKFCGSVITQAQQEVFDDGVVGDGALASTAGGTLHSLSHLSSRSSIRESAGSQGKRIVIKSVAEEMVGCLRLLTVAPNAPRLPSGIDYLWTIINALKTFTLSQRAHLDAFGAINNILSWMRTDGIRATQKVTSQLLRLVRQFWSAKSAAVGQMLTTILLLRPYISHLLQGDERVTMLPELNGLLDTLETEYSNVHNKFVLKLEDLRLEFNHGVSKRWQVASALFSLRCAGARAELSWVLVNVLAFLRRSLITAERHKAFDSDIEADQNEDEIDHRPRKRQRLADPLSTLLETTHRGTAPERICALHTLTFLAQQLRLSGRQLRQIVDSLLISCSEDNLSICSWAFLAAASCAAQPCASSPELADQWNTVWQLGVRALGNNSTCRAAAYILAVLLASQIISQAQCSELVHLATHTMDLNGPSQLSDAVALLLAIVMRASQQQNPTAAATTSESIVSWLSQNFKPSKLEDKQAFCLLAPTPGHTSRSSTEALVLTYHIGELTQCQQSWKDLVHDRARPPSNDAITMLCKASLTATCISRCMTFKDSRRQSQLQGLANEMLNTLSAFIASDRCELENMTAFISILSAACSRLPSHPTEAAGHQQRCEQAICHTVHSALTKRHAVSHMAIDDDAMDFEDAAESQQSRGSNVLSNRSEVLSDQDASDEELLSCRDVIVNLPAIGLVLTAEDTHRLLAHFMESLKARYAYRLSEVALGCVLDIMKSLIDVWTDSTEHKLFCLGLDTYDWFVEYALTDNVFSPAVQNRLALLLVQLCQLKLDYGRDSDSGTPRSCCFKLLGKLPIAVQYKLADHIPTLFGRLVLSEHARMFEDLAGNLPTNLDWPEGMALRLLHLSKLGSTWRSLLRSCTWLIFETAGRADGCTAHARKCIQELAASLPLQSPQKLFSLFAPQLFYTWLENGHNIAGLPWRTFHYASLHDLLRRHRSEIMAQLVLRGDESGLETMQKALRLMPRDAIKQAYGKCVAYCIAKDVVRKPSEGEDPNHLEHRLRDSMGGKDQHKKLISRHLPTIVGYIFLTTEQDAQQDKWLIKHDGYTQTAESLAEMTKYARKEEDLPPALEPSFTGHYLMDQLIRLCKRVNASPLSMWDASSFVLTARMLLDAVDMSLGSLQCCRIIRRVMIVVALAGKIALDGFGPEMLIHSLRPFVSDSACANDTIGLLQYLFDRSREYLRSALRFTTGAIILLILQMRKHSRSRHDSTTQESHHSETVRVMGEFQTWLVNYFSQLMQDTPRDAYSKLNEALAHVKLPGNATADSAESSLLLFLLDQWNAEDPLCSRDDTVEAIQILAEDFVAPPAPGSDCLGEDTRAIKYSQQIWEILQIGSLSTQFTVWAATALGRAYAASGARPVLSASEERSARALNADDALRASHAVLVTRVARMVYSQERSEAGLAEYALRKMQDAFAHGSHTEGAIQFQEMTPESIYSAIYGGPYGYEPTLAVMDRFPDKVDINLVQNAMELSSETSLETWATQLASALSSWAARDPILSSLVFLFQNIRGLATELLPQIIHILLATEHATIAPLLSKAVTDHLCVEEEDFTPKQQFLLRVLLYLRSQPFPGEATNADRARWLDMDYMIAAHAAARCAMPTAALLLAESTSLPAVQESRRISRRVSSSQDKAVIRPPPELLLSVYKQMEEPDSFYGVAQEASLSAVLERLDHEGDGFRSMMFRSAQMDSHMRSAHRLAEHDAIGMIQSLSSLNFNSLAFALVAQGVGSTSACREEMLRAAQSLQQWDVAPPEGQSESSAAFSVLQELSRVGNIAQVLDSSTMVLLDFVKSGIGSNLMSIPSHKWYANLASLTEISEVTAAVADADLDKCGEVFARRHAWMHLAKFEDVKVFLSGRHTLFGVLSHNTHLQQSMHVTLKRCRILEVEALLAFSRISREHSKLQEALTATATMSDMVATCEASGIKVDSAVKFETASVLWDAGEATMSVKMLSGLSQPGVELGSQDVPVGRAGLLAQLAHESAEARLEKPEQILSKYLKPALSAVGSSTDSSEVSRVHYEFAKFCDHELQNPSSIENLNRITKLRQSKEEEVEAYRQALQTGNKTQSERHHMSRSLHQAQTWLELDTAEEKRLRKTQSDHVNLSLQNYLQALAASEDHDICVLRFFALWLENTDGIDQGPDATVLKYLPHVPSWKFVRLMNQLMSRLDDAKTPFQQALSGLLLRICTEHPWHSLHHLFAPRSMNTATDPATVSRYHAAKAIHYGLRKNGESAKIAEKLFRADTQYKVLAESKPESGGGGSKIDVKHFHQALLVYKKIPELEVPPATITLALRASGSYSDVPIVTRVDRTVSIMSGLSAPKMLKLQATDGKWYRELYKSGDDDLRQDAIMEQVFDEVSNMLRNHKATRQRDLKLRTYKVIPLSSGSGIIEFVPNSIPIVEFLGPAHKKYHPKDMAQNKARDSIARAYANGQGSTTDRIAAFQKVCATLTPVMRHFFLERFHDPDEWFAKRTAYSRTTASISILGHIIGLGDRHCSNILLDEQTGEVVHIDLGVAFEAGRVLPIPELVPFRLTRDIVDGMGTTGVEGVFRRCCEFTLDAVREDKDSIMTLLNVLRYDPLHNWTISPLRAKKMQDAQSEVSRRNGTVANSSKRKGEEAGEADRALSIVEKKLSKTLSTAAAVNELIQQATDEKHLAVLFAGWAAYF</sequence>
<evidence type="ECO:0000256" key="12">
    <source>
        <dbReference type="ARBA" id="ARBA00023242"/>
    </source>
</evidence>
<dbReference type="InterPro" id="IPR016024">
    <property type="entry name" value="ARM-type_fold"/>
</dbReference>
<dbReference type="InterPro" id="IPR014009">
    <property type="entry name" value="PIK_FAT"/>
</dbReference>
<evidence type="ECO:0000256" key="5">
    <source>
        <dbReference type="ARBA" id="ARBA00014619"/>
    </source>
</evidence>
<dbReference type="SMART" id="SM00146">
    <property type="entry name" value="PI3Kc"/>
    <property type="match status" value="1"/>
</dbReference>
<evidence type="ECO:0000256" key="10">
    <source>
        <dbReference type="ARBA" id="ARBA00022777"/>
    </source>
</evidence>
<evidence type="ECO:0000256" key="2">
    <source>
        <dbReference type="ARBA" id="ARBA00010769"/>
    </source>
</evidence>
<feature type="region of interest" description="Disordered" evidence="17">
    <location>
        <begin position="2734"/>
        <end position="2760"/>
    </location>
</feature>
<accession>A0A6A6FT31</accession>
<dbReference type="GO" id="GO:0005634">
    <property type="term" value="C:nucleus"/>
    <property type="evidence" value="ECO:0007669"/>
    <property type="project" value="UniProtKB-SubCell"/>
</dbReference>
<protein>
    <recommendedName>
        <fullName evidence="5 16">Serine/threonine-protein kinase Tel1</fullName>
        <ecNumber evidence="4 16">2.7.11.1</ecNumber>
    </recommendedName>
</protein>
<feature type="domain" description="PI3K/PI4K catalytic" evidence="18">
    <location>
        <begin position="2449"/>
        <end position="2764"/>
    </location>
</feature>
<keyword evidence="12 16" id="KW-0539">Nucleus</keyword>
<evidence type="ECO:0000256" key="6">
    <source>
        <dbReference type="ARBA" id="ARBA00022527"/>
    </source>
</evidence>
<dbReference type="InterPro" id="IPR044107">
    <property type="entry name" value="PIKKc_ATM"/>
</dbReference>
<dbReference type="SUPFAM" id="SSF56112">
    <property type="entry name" value="Protein kinase-like (PK-like)"/>
    <property type="match status" value="1"/>
</dbReference>
<feature type="non-terminal residue" evidence="21">
    <location>
        <position position="1"/>
    </location>
</feature>
<comment type="subunit">
    <text evidence="3">Associates with DNA double-strand breaks.</text>
</comment>
<dbReference type="GO" id="GO:0000781">
    <property type="term" value="C:chromosome, telomeric region"/>
    <property type="evidence" value="ECO:0007669"/>
    <property type="project" value="UniProtKB-SubCell"/>
</dbReference>
<evidence type="ECO:0000256" key="3">
    <source>
        <dbReference type="ARBA" id="ARBA00011370"/>
    </source>
</evidence>
<feature type="compositionally biased region" description="Polar residues" evidence="17">
    <location>
        <begin position="784"/>
        <end position="798"/>
    </location>
</feature>
<evidence type="ECO:0000259" key="20">
    <source>
        <dbReference type="PROSITE" id="PS51190"/>
    </source>
</evidence>
<keyword evidence="16" id="KW-0156">Chromatin regulator</keyword>
<dbReference type="Pfam" id="PF02260">
    <property type="entry name" value="FATC"/>
    <property type="match status" value="1"/>
</dbReference>
<dbReference type="PROSITE" id="PS51189">
    <property type="entry name" value="FAT"/>
    <property type="match status" value="1"/>
</dbReference>
<dbReference type="SMART" id="SM01342">
    <property type="entry name" value="TAN"/>
    <property type="match status" value="1"/>
</dbReference>
<keyword evidence="22" id="KW-1185">Reference proteome</keyword>
<dbReference type="SMART" id="SM01343">
    <property type="entry name" value="FATC"/>
    <property type="match status" value="1"/>
</dbReference>
<evidence type="ECO:0000259" key="19">
    <source>
        <dbReference type="PROSITE" id="PS51189"/>
    </source>
</evidence>
<comment type="catalytic activity">
    <reaction evidence="14 16">
        <text>L-threonyl-[protein] + ATP = O-phospho-L-threonyl-[protein] + ADP + H(+)</text>
        <dbReference type="Rhea" id="RHEA:46608"/>
        <dbReference type="Rhea" id="RHEA-COMP:11060"/>
        <dbReference type="Rhea" id="RHEA-COMP:11605"/>
        <dbReference type="ChEBI" id="CHEBI:15378"/>
        <dbReference type="ChEBI" id="CHEBI:30013"/>
        <dbReference type="ChEBI" id="CHEBI:30616"/>
        <dbReference type="ChEBI" id="CHEBI:61977"/>
        <dbReference type="ChEBI" id="CHEBI:456216"/>
        <dbReference type="EC" id="2.7.11.1"/>
    </reaction>
</comment>
<gene>
    <name evidence="21" type="ORF">CERZMDRAFT_33248</name>
</gene>
<dbReference type="InterPro" id="IPR003152">
    <property type="entry name" value="FATC_dom"/>
</dbReference>
<dbReference type="EMBL" id="ML992664">
    <property type="protein sequence ID" value="KAF2216646.1"/>
    <property type="molecule type" value="Genomic_DNA"/>
</dbReference>
<dbReference type="Pfam" id="PF11640">
    <property type="entry name" value="TAN"/>
    <property type="match status" value="1"/>
</dbReference>
<evidence type="ECO:0000256" key="16">
    <source>
        <dbReference type="RuleBase" id="RU365027"/>
    </source>
</evidence>
<dbReference type="PANTHER" id="PTHR37079:SF4">
    <property type="entry name" value="SERINE_THREONINE-PROTEIN KINASE ATM"/>
    <property type="match status" value="1"/>
</dbReference>
<dbReference type="PANTHER" id="PTHR37079">
    <property type="entry name" value="SERINE/THREONINE-PROTEIN KINASE ATM"/>
    <property type="match status" value="1"/>
</dbReference>
<organism evidence="21 22">
    <name type="scientific">Cercospora zeae-maydis SCOH1-5</name>
    <dbReference type="NCBI Taxonomy" id="717836"/>
    <lineage>
        <taxon>Eukaryota</taxon>
        <taxon>Fungi</taxon>
        <taxon>Dikarya</taxon>
        <taxon>Ascomycota</taxon>
        <taxon>Pezizomycotina</taxon>
        <taxon>Dothideomycetes</taxon>
        <taxon>Dothideomycetidae</taxon>
        <taxon>Mycosphaerellales</taxon>
        <taxon>Mycosphaerellaceae</taxon>
        <taxon>Cercospora</taxon>
    </lineage>
</organism>
<feature type="region of interest" description="Disordered" evidence="17">
    <location>
        <begin position="779"/>
        <end position="798"/>
    </location>
</feature>
<dbReference type="GO" id="GO:0006281">
    <property type="term" value="P:DNA repair"/>
    <property type="evidence" value="ECO:0007669"/>
    <property type="project" value="InterPro"/>
</dbReference>
<dbReference type="Proteomes" id="UP000799539">
    <property type="component" value="Unassembled WGS sequence"/>
</dbReference>
<dbReference type="OrthoDB" id="381190at2759"/>
<evidence type="ECO:0000256" key="4">
    <source>
        <dbReference type="ARBA" id="ARBA00012513"/>
    </source>
</evidence>
<dbReference type="InterPro" id="IPR018936">
    <property type="entry name" value="PI3/4_kinase_CS"/>
</dbReference>
<feature type="domain" description="FATC" evidence="20">
    <location>
        <begin position="2774"/>
        <end position="2806"/>
    </location>
</feature>
<dbReference type="GO" id="GO:0005524">
    <property type="term" value="F:ATP binding"/>
    <property type="evidence" value="ECO:0007669"/>
    <property type="project" value="UniProtKB-KW"/>
</dbReference>
<dbReference type="Gene3D" id="1.10.1070.11">
    <property type="entry name" value="Phosphatidylinositol 3-/4-kinase, catalytic domain"/>
    <property type="match status" value="1"/>
</dbReference>
<dbReference type="GO" id="GO:0006325">
    <property type="term" value="P:chromatin organization"/>
    <property type="evidence" value="ECO:0007669"/>
    <property type="project" value="UniProtKB-KW"/>
</dbReference>
<dbReference type="InterPro" id="IPR021668">
    <property type="entry name" value="TAN"/>
</dbReference>
<feature type="compositionally biased region" description="Polar residues" evidence="17">
    <location>
        <begin position="2735"/>
        <end position="2750"/>
    </location>
</feature>
<evidence type="ECO:0000256" key="15">
    <source>
        <dbReference type="ARBA" id="ARBA00048679"/>
    </source>
</evidence>
<keyword evidence="9 16" id="KW-0227">DNA damage</keyword>
<dbReference type="GO" id="GO:0004674">
    <property type="term" value="F:protein serine/threonine kinase activity"/>
    <property type="evidence" value="ECO:0007669"/>
    <property type="project" value="UniProtKB-KW"/>
</dbReference>